<dbReference type="Gene3D" id="3.40.50.300">
    <property type="entry name" value="P-loop containing nucleotide triphosphate hydrolases"/>
    <property type="match status" value="1"/>
</dbReference>
<dbReference type="Proteomes" id="UP000190027">
    <property type="component" value="Unassembled WGS sequence"/>
</dbReference>
<evidence type="ECO:0000256" key="1">
    <source>
        <dbReference type="ARBA" id="ARBA00010393"/>
    </source>
</evidence>
<dbReference type="PANTHER" id="PTHR30473:SF2">
    <property type="entry name" value="PIN DOMAIN-CONTAINING PROTEIN"/>
    <property type="match status" value="1"/>
</dbReference>
<dbReference type="InterPro" id="IPR002716">
    <property type="entry name" value="PIN_dom"/>
</dbReference>
<dbReference type="SMART" id="SM00670">
    <property type="entry name" value="PINc"/>
    <property type="match status" value="1"/>
</dbReference>
<proteinExistence type="inferred from homology"/>
<comment type="similarity">
    <text evidence="1">Belongs to the PhoH family.</text>
</comment>
<dbReference type="EMBL" id="FUYC01000008">
    <property type="protein sequence ID" value="SKA85479.1"/>
    <property type="molecule type" value="Genomic_DNA"/>
</dbReference>
<dbReference type="AlphaFoldDB" id="A0A1T4X7Q6"/>
<dbReference type="InterPro" id="IPR029060">
    <property type="entry name" value="PIN-like_dom_sf"/>
</dbReference>
<organism evidence="6 7">
    <name type="scientific">Paucidesulfovibrio gracilis DSM 16080</name>
    <dbReference type="NCBI Taxonomy" id="1121449"/>
    <lineage>
        <taxon>Bacteria</taxon>
        <taxon>Pseudomonadati</taxon>
        <taxon>Thermodesulfobacteriota</taxon>
        <taxon>Desulfovibrionia</taxon>
        <taxon>Desulfovibrionales</taxon>
        <taxon>Desulfovibrionaceae</taxon>
        <taxon>Paucidesulfovibrio</taxon>
    </lineage>
</organism>
<keyword evidence="2" id="KW-0547">Nucleotide-binding</keyword>
<evidence type="ECO:0000256" key="4">
    <source>
        <dbReference type="ARBA" id="ARBA00046345"/>
    </source>
</evidence>
<dbReference type="CDD" id="cd09883">
    <property type="entry name" value="PIN_VapC_PhoHL-ATPase"/>
    <property type="match status" value="1"/>
</dbReference>
<sequence>MAEKRFVLDTNVLIENPKCIAALRNGQENQIHVPYTVLRELDKLKKDARVGHVVSQAVRTLLQDEKVRVMDPEFAHSLVEECYDDRILREIGHASQGGLLDAPILITNDRILQLKARVHGIPCEEYRDSDPFRSASQRYTGFVDEGDEHVPNCFTWDSGTPVFHGPDGPKAMAFQHEAWGVRPRNVYQNLALELLLNPKIDLVSIQSEAGYGKTFLSLAVALLLALEKKDNPHRKIYLVKPVVEIGSKLGYLPGDVEEKMLPYVRYVHDLLLKLHDLRPANRLFLDPSADNLRLNPKRFEVQPIAYIRGMNIENAVVIVDEMQNLSRNETRALLTRMGEGVKCVCLGDTRQVDHPYLNESNNGLNWVVRKFKGFQNYAHIVLKGERSRGPITDMVIKSKL</sequence>
<reference evidence="6 7" key="1">
    <citation type="submission" date="2017-02" db="EMBL/GenBank/DDBJ databases">
        <authorList>
            <person name="Peterson S.W."/>
        </authorList>
    </citation>
    <scope>NUCLEOTIDE SEQUENCE [LARGE SCALE GENOMIC DNA]</scope>
    <source>
        <strain evidence="6 7">DSM 16080</strain>
    </source>
</reference>
<dbReference type="PANTHER" id="PTHR30473">
    <property type="entry name" value="PROTEIN PHOH"/>
    <property type="match status" value="1"/>
</dbReference>
<evidence type="ECO:0000313" key="6">
    <source>
        <dbReference type="EMBL" id="SKA85479.1"/>
    </source>
</evidence>
<keyword evidence="7" id="KW-1185">Reference proteome</keyword>
<evidence type="ECO:0000259" key="5">
    <source>
        <dbReference type="SMART" id="SM00670"/>
    </source>
</evidence>
<evidence type="ECO:0000256" key="2">
    <source>
        <dbReference type="ARBA" id="ARBA00022741"/>
    </source>
</evidence>
<name>A0A1T4X7Q6_9BACT</name>
<protein>
    <submittedName>
        <fullName evidence="6">PhoH-like ATPase</fullName>
    </submittedName>
</protein>
<dbReference type="InterPro" id="IPR051451">
    <property type="entry name" value="PhoH2-like"/>
</dbReference>
<dbReference type="GO" id="GO:0005524">
    <property type="term" value="F:ATP binding"/>
    <property type="evidence" value="ECO:0007669"/>
    <property type="project" value="UniProtKB-KW"/>
</dbReference>
<accession>A0A1T4X7Q6</accession>
<dbReference type="InterPro" id="IPR003714">
    <property type="entry name" value="PhoH"/>
</dbReference>
<dbReference type="Pfam" id="PF02562">
    <property type="entry name" value="PhoH"/>
    <property type="match status" value="1"/>
</dbReference>
<comment type="similarity">
    <text evidence="4">In the N-terminal section; belongs to the PINc/VapC protein family.</text>
</comment>
<dbReference type="Gene3D" id="3.40.50.1010">
    <property type="entry name" value="5'-nuclease"/>
    <property type="match status" value="1"/>
</dbReference>
<gene>
    <name evidence="6" type="ORF">SAMN02745704_01869</name>
</gene>
<dbReference type="SUPFAM" id="SSF52540">
    <property type="entry name" value="P-loop containing nucleoside triphosphate hydrolases"/>
    <property type="match status" value="1"/>
</dbReference>
<dbReference type="SUPFAM" id="SSF88723">
    <property type="entry name" value="PIN domain-like"/>
    <property type="match status" value="1"/>
</dbReference>
<dbReference type="STRING" id="1121449.SAMN02745704_01869"/>
<dbReference type="GO" id="GO:0005829">
    <property type="term" value="C:cytosol"/>
    <property type="evidence" value="ECO:0007669"/>
    <property type="project" value="TreeGrafter"/>
</dbReference>
<keyword evidence="3" id="KW-0067">ATP-binding</keyword>
<feature type="domain" description="PIN" evidence="5">
    <location>
        <begin position="4"/>
        <end position="114"/>
    </location>
</feature>
<dbReference type="InterPro" id="IPR027417">
    <property type="entry name" value="P-loop_NTPase"/>
</dbReference>
<evidence type="ECO:0000256" key="3">
    <source>
        <dbReference type="ARBA" id="ARBA00022840"/>
    </source>
</evidence>
<evidence type="ECO:0000313" key="7">
    <source>
        <dbReference type="Proteomes" id="UP000190027"/>
    </source>
</evidence>
<dbReference type="RefSeq" id="WP_078717428.1">
    <property type="nucleotide sequence ID" value="NZ_FUYC01000008.1"/>
</dbReference>
<dbReference type="OrthoDB" id="9805148at2"/>
<dbReference type="Pfam" id="PF13638">
    <property type="entry name" value="PIN_4"/>
    <property type="match status" value="1"/>
</dbReference>